<organism evidence="8 9">
    <name type="scientific">Emergencia timonensis</name>
    <dbReference type="NCBI Taxonomy" id="1776384"/>
    <lineage>
        <taxon>Bacteria</taxon>
        <taxon>Bacillati</taxon>
        <taxon>Bacillota</taxon>
        <taxon>Clostridia</taxon>
        <taxon>Peptostreptococcales</taxon>
        <taxon>Anaerovoracaceae</taxon>
        <taxon>Emergencia</taxon>
    </lineage>
</organism>
<feature type="transmembrane region" description="Helical" evidence="6">
    <location>
        <begin position="347"/>
        <end position="366"/>
    </location>
</feature>
<dbReference type="AlphaFoldDB" id="A0A415E7X0"/>
<dbReference type="STRING" id="1776384.GCA_900086585_03267"/>
<keyword evidence="4 6" id="KW-1133">Transmembrane helix</keyword>
<feature type="domain" description="ABC3 transporter permease C-terminal" evidence="7">
    <location>
        <begin position="255"/>
        <end position="374"/>
    </location>
</feature>
<proteinExistence type="predicted"/>
<sequence>MIIGIKDAAKLIGIFIISCCAVFVCTLFLNFNLDIVSIKAALTAGPMTMFYDAQVSTGKVISAISGGCLLITSIVMLFFYIKHYTDAHGKELGILKALGYSDMKIAKGFWVFGSSIFLGTAVGFSTSFMLMPTFYEVMNEDHILPRISVHFHPILAVCLVVLPTILFSMLSVLYAKHKVKRPALGLMQGTSTLKTKKRRYKVKDRDRSFLWELRHSIVRSRISLAFFIGFASFCYSAMTQMSSSMKDIASEMFAIIVIVIGTILACTTLFLAITTVVSANTKTIAMMRSMGYPLSQCSSAILGGYRPIAYIGVILGTVYQYVLLKTMISAVYRDIQNVPEYHFDYQAMWISVVSFVIIYETIMYCYSIKIVNVPIKEIMTE</sequence>
<dbReference type="Pfam" id="PF02687">
    <property type="entry name" value="FtsX"/>
    <property type="match status" value="2"/>
</dbReference>
<dbReference type="Proteomes" id="UP000284841">
    <property type="component" value="Unassembled WGS sequence"/>
</dbReference>
<evidence type="ECO:0000256" key="3">
    <source>
        <dbReference type="ARBA" id="ARBA00022692"/>
    </source>
</evidence>
<dbReference type="RefSeq" id="WP_118333958.1">
    <property type="nucleotide sequence ID" value="NZ_AP025567.1"/>
</dbReference>
<feature type="transmembrane region" description="Helical" evidence="6">
    <location>
        <begin position="222"/>
        <end position="241"/>
    </location>
</feature>
<feature type="transmembrane region" description="Helical" evidence="6">
    <location>
        <begin position="253"/>
        <end position="279"/>
    </location>
</feature>
<feature type="transmembrane region" description="Helical" evidence="6">
    <location>
        <begin position="60"/>
        <end position="81"/>
    </location>
</feature>
<feature type="domain" description="ABC3 transporter permease C-terminal" evidence="7">
    <location>
        <begin position="66"/>
        <end position="177"/>
    </location>
</feature>
<reference evidence="8 9" key="1">
    <citation type="submission" date="2018-08" db="EMBL/GenBank/DDBJ databases">
        <title>A genome reference for cultivated species of the human gut microbiota.</title>
        <authorList>
            <person name="Zou Y."/>
            <person name="Xue W."/>
            <person name="Luo G."/>
        </authorList>
    </citation>
    <scope>NUCLEOTIDE SEQUENCE [LARGE SCALE GENOMIC DNA]</scope>
    <source>
        <strain evidence="8 9">AM07-24</strain>
    </source>
</reference>
<evidence type="ECO:0000313" key="9">
    <source>
        <dbReference type="Proteomes" id="UP000284841"/>
    </source>
</evidence>
<dbReference type="OrthoDB" id="1655480at2"/>
<feature type="transmembrane region" description="Helical" evidence="6">
    <location>
        <begin position="109"/>
        <end position="131"/>
    </location>
</feature>
<dbReference type="PANTHER" id="PTHR30287:SF2">
    <property type="entry name" value="BLL1001 PROTEIN"/>
    <property type="match status" value="1"/>
</dbReference>
<gene>
    <name evidence="8" type="ORF">DW099_04895</name>
</gene>
<protein>
    <submittedName>
        <fullName evidence="8">ABC transporter permease</fullName>
    </submittedName>
</protein>
<dbReference type="GO" id="GO:0005886">
    <property type="term" value="C:plasma membrane"/>
    <property type="evidence" value="ECO:0007669"/>
    <property type="project" value="UniProtKB-SubCell"/>
</dbReference>
<accession>A0A415E7X0</accession>
<feature type="transmembrane region" description="Helical" evidence="6">
    <location>
        <begin position="300"/>
        <end position="322"/>
    </location>
</feature>
<keyword evidence="5 6" id="KW-0472">Membrane</keyword>
<evidence type="ECO:0000259" key="7">
    <source>
        <dbReference type="Pfam" id="PF02687"/>
    </source>
</evidence>
<name>A0A415E7X0_9FIRM</name>
<feature type="transmembrane region" description="Helical" evidence="6">
    <location>
        <begin position="12"/>
        <end position="31"/>
    </location>
</feature>
<keyword evidence="9" id="KW-1185">Reference proteome</keyword>
<evidence type="ECO:0000256" key="2">
    <source>
        <dbReference type="ARBA" id="ARBA00022475"/>
    </source>
</evidence>
<feature type="transmembrane region" description="Helical" evidence="6">
    <location>
        <begin position="151"/>
        <end position="175"/>
    </location>
</feature>
<dbReference type="InterPro" id="IPR038766">
    <property type="entry name" value="Membrane_comp_ABC_pdt"/>
</dbReference>
<evidence type="ECO:0000256" key="6">
    <source>
        <dbReference type="SAM" id="Phobius"/>
    </source>
</evidence>
<evidence type="ECO:0000256" key="5">
    <source>
        <dbReference type="ARBA" id="ARBA00023136"/>
    </source>
</evidence>
<evidence type="ECO:0000256" key="4">
    <source>
        <dbReference type="ARBA" id="ARBA00022989"/>
    </source>
</evidence>
<comment type="subcellular location">
    <subcellularLocation>
        <location evidence="1">Cell membrane</location>
        <topology evidence="1">Multi-pass membrane protein</topology>
    </subcellularLocation>
</comment>
<dbReference type="PANTHER" id="PTHR30287">
    <property type="entry name" value="MEMBRANE COMPONENT OF PREDICTED ABC SUPERFAMILY METABOLITE UPTAKE TRANSPORTER"/>
    <property type="match status" value="1"/>
</dbReference>
<evidence type="ECO:0000313" key="8">
    <source>
        <dbReference type="EMBL" id="RHJ89903.1"/>
    </source>
</evidence>
<keyword evidence="2" id="KW-1003">Cell membrane</keyword>
<evidence type="ECO:0000256" key="1">
    <source>
        <dbReference type="ARBA" id="ARBA00004651"/>
    </source>
</evidence>
<keyword evidence="3 6" id="KW-0812">Transmembrane</keyword>
<comment type="caution">
    <text evidence="8">The sequence shown here is derived from an EMBL/GenBank/DDBJ whole genome shotgun (WGS) entry which is preliminary data.</text>
</comment>
<dbReference type="EMBL" id="QRMS01000001">
    <property type="protein sequence ID" value="RHJ89903.1"/>
    <property type="molecule type" value="Genomic_DNA"/>
</dbReference>
<dbReference type="InterPro" id="IPR003838">
    <property type="entry name" value="ABC3_permease_C"/>
</dbReference>